<comment type="subcellular location">
    <subcellularLocation>
        <location evidence="1">Endoplasmic reticulum membrane</location>
        <topology evidence="1">Multi-pass membrane protein</topology>
    </subcellularLocation>
</comment>
<keyword evidence="10 11" id="KW-0472">Membrane</keyword>
<dbReference type="InterPro" id="IPR036938">
    <property type="entry name" value="PAP2/HPO_sf"/>
</dbReference>
<evidence type="ECO:0000256" key="13">
    <source>
        <dbReference type="PIRSR" id="PIRSR000905-2"/>
    </source>
</evidence>
<feature type="transmembrane region" description="Helical" evidence="14">
    <location>
        <begin position="323"/>
        <end position="342"/>
    </location>
</feature>
<dbReference type="EMBL" id="GBHO01025561">
    <property type="protein sequence ID" value="JAG18043.1"/>
    <property type="molecule type" value="Transcribed_RNA"/>
</dbReference>
<feature type="transmembrane region" description="Helical" evidence="14">
    <location>
        <begin position="211"/>
        <end position="228"/>
    </location>
</feature>
<evidence type="ECO:0000256" key="9">
    <source>
        <dbReference type="ARBA" id="ARBA00022989"/>
    </source>
</evidence>
<evidence type="ECO:0000256" key="12">
    <source>
        <dbReference type="PIRSR" id="PIRSR000905-1"/>
    </source>
</evidence>
<comment type="similarity">
    <text evidence="3 11">Belongs to the glucose-6-phosphatase family.</text>
</comment>
<reference evidence="16" key="2">
    <citation type="submission" date="2014-07" db="EMBL/GenBank/DDBJ databases">
        <authorList>
            <person name="Hull J."/>
        </authorList>
    </citation>
    <scope>NUCLEOTIDE SEQUENCE</scope>
</reference>
<evidence type="ECO:0000256" key="4">
    <source>
        <dbReference type="ARBA" id="ARBA00012634"/>
    </source>
</evidence>
<evidence type="ECO:0000256" key="6">
    <source>
        <dbReference type="ARBA" id="ARBA00022692"/>
    </source>
</evidence>
<evidence type="ECO:0000256" key="3">
    <source>
        <dbReference type="ARBA" id="ARBA00009266"/>
    </source>
</evidence>
<evidence type="ECO:0000256" key="5">
    <source>
        <dbReference type="ARBA" id="ARBA00022432"/>
    </source>
</evidence>
<keyword evidence="9 14" id="KW-1133">Transmembrane helix</keyword>
<keyword evidence="7 11" id="KW-0378">Hydrolase</keyword>
<gene>
    <name evidence="16" type="primary">G6PC</name>
    <name evidence="16" type="ORF">CM83_5313</name>
</gene>
<evidence type="ECO:0000256" key="11">
    <source>
        <dbReference type="PIRNR" id="PIRNR000905"/>
    </source>
</evidence>
<dbReference type="PANTHER" id="PTHR12591:SF0">
    <property type="entry name" value="FI19814P1"/>
    <property type="match status" value="1"/>
</dbReference>
<reference evidence="16" key="1">
    <citation type="journal article" date="2014" name="PLoS ONE">
        <title>Transcriptome-Based Identification of ABC Transporters in the Western Tarnished Plant Bug Lygus hesperus.</title>
        <authorList>
            <person name="Hull J.J."/>
            <person name="Chaney K."/>
            <person name="Geib S.M."/>
            <person name="Fabrick J.A."/>
            <person name="Brent C.S."/>
            <person name="Walsh D."/>
            <person name="Lavine L.C."/>
        </authorList>
    </citation>
    <scope>NUCLEOTIDE SEQUENCE</scope>
</reference>
<dbReference type="InterPro" id="IPR000326">
    <property type="entry name" value="PAP2/HPO"/>
</dbReference>
<keyword evidence="6 14" id="KW-0812">Transmembrane</keyword>
<accession>A0A0A9XGX2</accession>
<dbReference type="GO" id="GO:0006094">
    <property type="term" value="P:gluconeogenesis"/>
    <property type="evidence" value="ECO:0007669"/>
    <property type="project" value="UniProtKB-UniRule"/>
</dbReference>
<dbReference type="GO" id="GO:0005789">
    <property type="term" value="C:endoplasmic reticulum membrane"/>
    <property type="evidence" value="ECO:0007669"/>
    <property type="project" value="UniProtKB-SubCell"/>
</dbReference>
<dbReference type="AlphaFoldDB" id="A0A0A9XGX2"/>
<evidence type="ECO:0000256" key="14">
    <source>
        <dbReference type="SAM" id="Phobius"/>
    </source>
</evidence>
<evidence type="ECO:0000313" key="16">
    <source>
        <dbReference type="EMBL" id="JAG18043.1"/>
    </source>
</evidence>
<organism evidence="16">
    <name type="scientific">Lygus hesperus</name>
    <name type="common">Western plant bug</name>
    <dbReference type="NCBI Taxonomy" id="30085"/>
    <lineage>
        <taxon>Eukaryota</taxon>
        <taxon>Metazoa</taxon>
        <taxon>Ecdysozoa</taxon>
        <taxon>Arthropoda</taxon>
        <taxon>Hexapoda</taxon>
        <taxon>Insecta</taxon>
        <taxon>Pterygota</taxon>
        <taxon>Neoptera</taxon>
        <taxon>Paraneoptera</taxon>
        <taxon>Hemiptera</taxon>
        <taxon>Heteroptera</taxon>
        <taxon>Panheteroptera</taxon>
        <taxon>Cimicomorpha</taxon>
        <taxon>Miridae</taxon>
        <taxon>Mirini</taxon>
        <taxon>Lygus</taxon>
    </lineage>
</organism>
<feature type="binding site" evidence="13">
    <location>
        <position position="81"/>
    </location>
    <ligand>
        <name>substrate</name>
    </ligand>
</feature>
<evidence type="ECO:0000256" key="1">
    <source>
        <dbReference type="ARBA" id="ARBA00004477"/>
    </source>
</evidence>
<feature type="domain" description="Phosphatidic acid phosphatase type 2/haloperoxidase" evidence="15">
    <location>
        <begin position="54"/>
        <end position="191"/>
    </location>
</feature>
<evidence type="ECO:0000256" key="7">
    <source>
        <dbReference type="ARBA" id="ARBA00022801"/>
    </source>
</evidence>
<comment type="pathway">
    <text evidence="2 11">Carbohydrate biosynthesis; gluconeogenesis.</text>
</comment>
<feature type="transmembrane region" description="Helical" evidence="14">
    <location>
        <begin position="172"/>
        <end position="191"/>
    </location>
</feature>
<dbReference type="Gene3D" id="1.20.144.10">
    <property type="entry name" value="Phosphatidic acid phosphatase type 2/haloperoxidase"/>
    <property type="match status" value="1"/>
</dbReference>
<dbReference type="SMART" id="SM00014">
    <property type="entry name" value="acidPPc"/>
    <property type="match status" value="1"/>
</dbReference>
<keyword evidence="5 11" id="KW-0312">Gluconeogenesis</keyword>
<evidence type="ECO:0000256" key="2">
    <source>
        <dbReference type="ARBA" id="ARBA00004742"/>
    </source>
</evidence>
<dbReference type="UniPathway" id="UPA00138"/>
<feature type="active site" description="Nucleophile" evidence="12">
    <location>
        <position position="171"/>
    </location>
</feature>
<feature type="active site" description="Proton donor" evidence="12">
    <location>
        <position position="112"/>
    </location>
</feature>
<dbReference type="SUPFAM" id="SSF48317">
    <property type="entry name" value="Acid phosphatase/Vanadium-dependent haloperoxidase"/>
    <property type="match status" value="1"/>
</dbReference>
<feature type="binding site" evidence="13">
    <location>
        <position position="165"/>
    </location>
    <ligand>
        <name>substrate</name>
    </ligand>
</feature>
<feature type="transmembrane region" description="Helical" evidence="14">
    <location>
        <begin position="259"/>
        <end position="276"/>
    </location>
</feature>
<dbReference type="EC" id="3.1.3.9" evidence="4 11"/>
<dbReference type="PIRSF" id="PIRSF000905">
    <property type="entry name" value="Glucose-6-phosphatase"/>
    <property type="match status" value="1"/>
</dbReference>
<feature type="transmembrane region" description="Helical" evidence="14">
    <location>
        <begin position="283"/>
        <end position="303"/>
    </location>
</feature>
<protein>
    <recommendedName>
        <fullName evidence="4 11">Glucose-6-phosphatase</fullName>
        <ecNumber evidence="4 11">3.1.3.9</ecNumber>
    </recommendedName>
</protein>
<dbReference type="InterPro" id="IPR016275">
    <property type="entry name" value="Glucose-6-phosphatase"/>
</dbReference>
<dbReference type="PANTHER" id="PTHR12591">
    <property type="entry name" value="GLUCOSE-6-PHOSPHATASE"/>
    <property type="match status" value="1"/>
</dbReference>
<sequence length="347" mass="39438">MAVRQFLKDEASLVLAVQNLLDEDNPFFLKLSKFCDTSYTVAILFPVFASLDTKLGYQILLVSSVTEWLNTLMKWGIAEPRPYWWIKEAKVNIPLRQTDITCETGPGSPSGHVMGTAALLYVLLQWLIDWFNSTIPTEYVKLRKVFNTFLWLIYGAIVGLVSLSRMNVAAHFPHQCFLGAILGYLVSALLIRDTRWTFWSRIRHCSKTKMLFLAFLSCGISVGGYFSHRLLGYDPGWSIKMAFKWCQRPTSVSVYTTPIYSLVRDGGSLVGLAIASPLKERKFYPIIGATVTTLFFVGTRMLRPMMPTNDALQFYTFHFLDNLFVSVCMLTVVPYIASLVRIKIKIQ</sequence>
<evidence type="ECO:0000256" key="8">
    <source>
        <dbReference type="ARBA" id="ARBA00022824"/>
    </source>
</evidence>
<proteinExistence type="inferred from homology"/>
<keyword evidence="8 11" id="KW-0256">Endoplasmic reticulum</keyword>
<dbReference type="GO" id="GO:0051156">
    <property type="term" value="P:glucose 6-phosphate metabolic process"/>
    <property type="evidence" value="ECO:0007669"/>
    <property type="project" value="TreeGrafter"/>
</dbReference>
<evidence type="ECO:0000259" key="15">
    <source>
        <dbReference type="SMART" id="SM00014"/>
    </source>
</evidence>
<evidence type="ECO:0000256" key="10">
    <source>
        <dbReference type="ARBA" id="ARBA00023136"/>
    </source>
</evidence>
<dbReference type="Pfam" id="PF01569">
    <property type="entry name" value="PAP2"/>
    <property type="match status" value="1"/>
</dbReference>
<dbReference type="GO" id="GO:0004346">
    <property type="term" value="F:glucose-6-phosphatase activity"/>
    <property type="evidence" value="ECO:0007669"/>
    <property type="project" value="UniProtKB-EC"/>
</dbReference>
<feature type="transmembrane region" description="Helical" evidence="14">
    <location>
        <begin position="145"/>
        <end position="166"/>
    </location>
</feature>
<name>A0A0A9XGX2_LYGHE</name>